<dbReference type="GO" id="GO:0015927">
    <property type="term" value="F:trehalase activity"/>
    <property type="evidence" value="ECO:0007669"/>
    <property type="project" value="TreeGrafter"/>
</dbReference>
<dbReference type="AlphaFoldDB" id="A0A3D9UZT0"/>
<dbReference type="OrthoDB" id="3902805at2"/>
<dbReference type="EMBL" id="QTUC01000001">
    <property type="protein sequence ID" value="REF34777.1"/>
    <property type="molecule type" value="Genomic_DNA"/>
</dbReference>
<dbReference type="SUPFAM" id="SSF48208">
    <property type="entry name" value="Six-hairpin glycosidases"/>
    <property type="match status" value="1"/>
</dbReference>
<gene>
    <name evidence="3" type="ORF">DFJ64_0143</name>
</gene>
<protein>
    <submittedName>
        <fullName evidence="3">GH15 family glucan-1,4-alpha-glucosidase</fullName>
    </submittedName>
</protein>
<dbReference type="Pfam" id="PF19291">
    <property type="entry name" value="TREH_N"/>
    <property type="match status" value="1"/>
</dbReference>
<dbReference type="PANTHER" id="PTHR31616">
    <property type="entry name" value="TREHALASE"/>
    <property type="match status" value="1"/>
</dbReference>
<reference evidence="3 4" key="1">
    <citation type="submission" date="2018-08" db="EMBL/GenBank/DDBJ databases">
        <title>Sequencing the genomes of 1000 actinobacteria strains.</title>
        <authorList>
            <person name="Klenk H.-P."/>
        </authorList>
    </citation>
    <scope>NUCLEOTIDE SEQUENCE [LARGE SCALE GENOMIC DNA]</scope>
    <source>
        <strain evidence="3 4">DSM 22891</strain>
    </source>
</reference>
<dbReference type="Proteomes" id="UP000256485">
    <property type="component" value="Unassembled WGS sequence"/>
</dbReference>
<evidence type="ECO:0000313" key="3">
    <source>
        <dbReference type="EMBL" id="REF34777.1"/>
    </source>
</evidence>
<dbReference type="InterPro" id="IPR012341">
    <property type="entry name" value="6hp_glycosidase-like_sf"/>
</dbReference>
<dbReference type="Gene3D" id="1.50.10.10">
    <property type="match status" value="1"/>
</dbReference>
<evidence type="ECO:0000259" key="2">
    <source>
        <dbReference type="Pfam" id="PF19291"/>
    </source>
</evidence>
<dbReference type="GO" id="GO:0005993">
    <property type="term" value="P:trehalose catabolic process"/>
    <property type="evidence" value="ECO:0007669"/>
    <property type="project" value="TreeGrafter"/>
</dbReference>
<name>A0A3D9UZT0_THECX</name>
<dbReference type="InterPro" id="IPR008928">
    <property type="entry name" value="6-hairpin_glycosidase_sf"/>
</dbReference>
<evidence type="ECO:0000259" key="1">
    <source>
        <dbReference type="Pfam" id="PF00723"/>
    </source>
</evidence>
<keyword evidence="4" id="KW-1185">Reference proteome</keyword>
<evidence type="ECO:0000313" key="4">
    <source>
        <dbReference type="Proteomes" id="UP000256485"/>
    </source>
</evidence>
<feature type="domain" description="Trehalase-like N-terminal" evidence="2">
    <location>
        <begin position="6"/>
        <end position="160"/>
    </location>
</feature>
<comment type="caution">
    <text evidence="3">The sequence shown here is derived from an EMBL/GenBank/DDBJ whole genome shotgun (WGS) entry which is preliminary data.</text>
</comment>
<sequence length="611" mass="67033">MSGSAIADYALLSDRHTAALVNREGSVDWLCFPRFDSPSIFGRLLDEDAGHWRIGPADDAHVTRRYVDQTMVLQTIFRTHDGVLVLSDALLTGADDGGHRLGVDVPHVLAREVRCTEGAVLVRVEYDPRPEYGLVSPRLSWSDGGIASQGGSARMVLTTPVRLEPGPRGLHGEVLLTAGDTLRFGLHWSSLDRSQPRVWSQRELAARLGGTVLAWRSWSSLHQAYDGPARDLVHHSGRVLQALSFQPTGAIVAAPTTSLPEWPGGERTWDYRYSWVRDASLTLQALWVAACPDEARQFFDFLTAAASSSGRDRGLQIMFGVGGERDLSERELPHLSGWRDSRPVRVGNGAWNQRQLDVYGAILAAVRRLADQLHALDESTRKFLRGCADAAAEQWTEKDHGIWEIRGEPRHFLHSKVMCWSALDCALGLTGLLRPDSTTLDRWRRVRDQIRRAVLRDGWNADVGAFTQSFGSDELDASVLTMPITGIVSADDPRMLATIDAIEERLTDDRGLVYRYRAGVDGLSGGEGSFVLCTFWLAHALALAGRVQRAGEVFERAAALGNDVGLFAEQAHPVTGEALGNFPQAFSHIGLVDAAWALHQAANLADHTAGR</sequence>
<dbReference type="InterPro" id="IPR011613">
    <property type="entry name" value="GH15-like"/>
</dbReference>
<dbReference type="PANTHER" id="PTHR31616:SF10">
    <property type="entry name" value="TREHALASE"/>
    <property type="match status" value="1"/>
</dbReference>
<organism evidence="3 4">
    <name type="scientific">Thermasporomyces composti</name>
    <dbReference type="NCBI Taxonomy" id="696763"/>
    <lineage>
        <taxon>Bacteria</taxon>
        <taxon>Bacillati</taxon>
        <taxon>Actinomycetota</taxon>
        <taxon>Actinomycetes</taxon>
        <taxon>Propionibacteriales</taxon>
        <taxon>Nocardioidaceae</taxon>
        <taxon>Thermasporomyces</taxon>
    </lineage>
</organism>
<accession>A0A3D9UZT0</accession>
<dbReference type="RefSeq" id="WP_115848682.1">
    <property type="nucleotide sequence ID" value="NZ_QTUC01000001.1"/>
</dbReference>
<dbReference type="Pfam" id="PF00723">
    <property type="entry name" value="Glyco_hydro_15"/>
    <property type="match status" value="1"/>
</dbReference>
<feature type="domain" description="GH15-like" evidence="1">
    <location>
        <begin position="228"/>
        <end position="596"/>
    </location>
</feature>
<dbReference type="InterPro" id="IPR045582">
    <property type="entry name" value="Trehalase-like_N"/>
</dbReference>
<proteinExistence type="predicted"/>